<reference evidence="5" key="1">
    <citation type="journal article" date="2019" name="Int. J. Syst. Evol. Microbiol.">
        <title>The Global Catalogue of Microorganisms (GCM) 10K type strain sequencing project: providing services to taxonomists for standard genome sequencing and annotation.</title>
        <authorList>
            <consortium name="The Broad Institute Genomics Platform"/>
            <consortium name="The Broad Institute Genome Sequencing Center for Infectious Disease"/>
            <person name="Wu L."/>
            <person name="Ma J."/>
        </authorList>
    </citation>
    <scope>NUCLEOTIDE SEQUENCE [LARGE SCALE GENOMIC DNA]</scope>
    <source>
        <strain evidence="5">CGMCC 1.10759</strain>
    </source>
</reference>
<evidence type="ECO:0000313" key="5">
    <source>
        <dbReference type="Proteomes" id="UP001595904"/>
    </source>
</evidence>
<keyword evidence="5" id="KW-1185">Reference proteome</keyword>
<keyword evidence="1" id="KW-1133">Transmembrane helix</keyword>
<name>A0ABV8T215_9GAMM</name>
<dbReference type="InterPro" id="IPR012373">
    <property type="entry name" value="Ferrdict_sens_TM"/>
</dbReference>
<evidence type="ECO:0000256" key="1">
    <source>
        <dbReference type="SAM" id="Phobius"/>
    </source>
</evidence>
<dbReference type="Pfam" id="PF16220">
    <property type="entry name" value="DUF4880"/>
    <property type="match status" value="1"/>
</dbReference>
<dbReference type="PIRSF" id="PIRSF018266">
    <property type="entry name" value="FecR"/>
    <property type="match status" value="1"/>
</dbReference>
<feature type="transmembrane region" description="Helical" evidence="1">
    <location>
        <begin position="84"/>
        <end position="103"/>
    </location>
</feature>
<keyword evidence="1" id="KW-0812">Transmembrane</keyword>
<dbReference type="RefSeq" id="WP_380604342.1">
    <property type="nucleotide sequence ID" value="NZ_JBHSDU010000015.1"/>
</dbReference>
<dbReference type="Gene3D" id="2.60.120.1440">
    <property type="match status" value="1"/>
</dbReference>
<evidence type="ECO:0000259" key="2">
    <source>
        <dbReference type="Pfam" id="PF04773"/>
    </source>
</evidence>
<accession>A0ABV8T215</accession>
<organism evidence="4 5">
    <name type="scientific">Steroidobacter flavus</name>
    <dbReference type="NCBI Taxonomy" id="1842136"/>
    <lineage>
        <taxon>Bacteria</taxon>
        <taxon>Pseudomonadati</taxon>
        <taxon>Pseudomonadota</taxon>
        <taxon>Gammaproteobacteria</taxon>
        <taxon>Steroidobacterales</taxon>
        <taxon>Steroidobacteraceae</taxon>
        <taxon>Steroidobacter</taxon>
    </lineage>
</organism>
<sequence length="320" mass="34562">MMSHSISGGETRLEAEARQLLVRLNSGRALAEDHEAATRWRAQSAEHEQAFRQMEDVWRMLGDLGTSAEDANTRAVERKRRKQPWLGAVAASIVGAAILGWMATPVGGVASLTADERTSAGELRAVELNDGSEVTLNGGSAANWQVSTSERQVELVAGEAYFQVAHDTTRPFHVAAGPAHIQVTGTAFAVKRLDNAVILTVSQGHVVASLRDGTKEVALTAGQSVTWSDDEMSGVGTINAEEATAWLRGRLIVRDARLADIATELTRYRSGRILLLGERARDVQVTGVFDVSDPDRILATIEQTQGVRVYRVGSLLTVIR</sequence>
<proteinExistence type="predicted"/>
<dbReference type="PANTHER" id="PTHR30273:SF2">
    <property type="entry name" value="PROTEIN FECR"/>
    <property type="match status" value="1"/>
</dbReference>
<protein>
    <submittedName>
        <fullName evidence="4">FecR family protein</fullName>
    </submittedName>
</protein>
<evidence type="ECO:0000259" key="3">
    <source>
        <dbReference type="Pfam" id="PF16220"/>
    </source>
</evidence>
<gene>
    <name evidence="4" type="ORF">ACFPN2_32030</name>
</gene>
<feature type="domain" description="FecR protein" evidence="2">
    <location>
        <begin position="116"/>
        <end position="206"/>
    </location>
</feature>
<dbReference type="Proteomes" id="UP001595904">
    <property type="component" value="Unassembled WGS sequence"/>
</dbReference>
<dbReference type="Gene3D" id="3.55.50.30">
    <property type="match status" value="1"/>
</dbReference>
<dbReference type="InterPro" id="IPR032623">
    <property type="entry name" value="FecR_N"/>
</dbReference>
<dbReference type="PANTHER" id="PTHR30273">
    <property type="entry name" value="PERIPLASMIC SIGNAL SENSOR AND SIGMA FACTOR ACTIVATOR FECR-RELATED"/>
    <property type="match status" value="1"/>
</dbReference>
<dbReference type="InterPro" id="IPR006860">
    <property type="entry name" value="FecR"/>
</dbReference>
<evidence type="ECO:0000313" key="4">
    <source>
        <dbReference type="EMBL" id="MFC4313747.1"/>
    </source>
</evidence>
<feature type="domain" description="FecR N-terminal" evidence="3">
    <location>
        <begin position="16"/>
        <end position="56"/>
    </location>
</feature>
<comment type="caution">
    <text evidence="4">The sequence shown here is derived from an EMBL/GenBank/DDBJ whole genome shotgun (WGS) entry which is preliminary data.</text>
</comment>
<dbReference type="EMBL" id="JBHSDU010000015">
    <property type="protein sequence ID" value="MFC4313747.1"/>
    <property type="molecule type" value="Genomic_DNA"/>
</dbReference>
<keyword evidence="1" id="KW-0472">Membrane</keyword>
<dbReference type="Pfam" id="PF04773">
    <property type="entry name" value="FecR"/>
    <property type="match status" value="1"/>
</dbReference>